<dbReference type="eggNOG" id="COG0346">
    <property type="taxonomic scope" value="Bacteria"/>
</dbReference>
<dbReference type="Proteomes" id="UP000044136">
    <property type="component" value="Unassembled WGS sequence"/>
</dbReference>
<dbReference type="EMBL" id="CCSE01000001">
    <property type="protein sequence ID" value="CEA02545.1"/>
    <property type="molecule type" value="Genomic_DNA"/>
</dbReference>
<gene>
    <name evidence="1" type="ORF">BN1048_01754</name>
</gene>
<organism evidence="1 2">
    <name type="scientific">Jeotgalicoccus saudimassiliensis</name>
    <dbReference type="NCBI Taxonomy" id="1461582"/>
    <lineage>
        <taxon>Bacteria</taxon>
        <taxon>Bacillati</taxon>
        <taxon>Bacillota</taxon>
        <taxon>Bacilli</taxon>
        <taxon>Bacillales</taxon>
        <taxon>Staphylococcaceae</taxon>
        <taxon>Jeotgalicoccus</taxon>
    </lineage>
</organism>
<accession>A0A078M8E3</accession>
<keyword evidence="2" id="KW-1185">Reference proteome</keyword>
<dbReference type="HOGENOM" id="CLU_2806710_0_0_9"/>
<name>A0A078M8E3_9STAP</name>
<dbReference type="STRING" id="1461582.BN1048_01754"/>
<evidence type="ECO:0000313" key="1">
    <source>
        <dbReference type="EMBL" id="CEA02545.1"/>
    </source>
</evidence>
<reference evidence="1 2" key="1">
    <citation type="submission" date="2014-07" db="EMBL/GenBank/DDBJ databases">
        <authorList>
            <person name="Urmite Genomes Urmite Genomes"/>
        </authorList>
    </citation>
    <scope>NUCLEOTIDE SEQUENCE [LARGE SCALE GENOMIC DNA]</scope>
    <source>
        <strain evidence="1 2">13MG44_air</strain>
    </source>
</reference>
<proteinExistence type="predicted"/>
<evidence type="ECO:0000313" key="2">
    <source>
        <dbReference type="Proteomes" id="UP000044136"/>
    </source>
</evidence>
<dbReference type="AlphaFoldDB" id="A0A078M8E3"/>
<sequence length="67" mass="7561">MKEAGGKPLSNIHANTRFEDTEGNGTVYFKTPWGSLIELQTLPEGYYYPEYSEAEAYIPDELQPSES</sequence>
<protein>
    <submittedName>
        <fullName evidence="1">Uncharacterized protein</fullName>
    </submittedName>
</protein>